<feature type="signal peptide" evidence="2">
    <location>
        <begin position="1"/>
        <end position="25"/>
    </location>
</feature>
<gene>
    <name evidence="4" type="ORF">ACFPN5_07780</name>
</gene>
<protein>
    <submittedName>
        <fullName evidence="4">PEP-CTERM sorting domain-containing protein</fullName>
    </submittedName>
</protein>
<comment type="caution">
    <text evidence="4">The sequence shown here is derived from an EMBL/GenBank/DDBJ whole genome shotgun (WGS) entry which is preliminary data.</text>
</comment>
<dbReference type="NCBIfam" id="TIGR02595">
    <property type="entry name" value="PEP_CTERM"/>
    <property type="match status" value="1"/>
</dbReference>
<feature type="domain" description="Ice-binding protein C-terminal" evidence="3">
    <location>
        <begin position="362"/>
        <end position="383"/>
    </location>
</feature>
<keyword evidence="5" id="KW-1185">Reference proteome</keyword>
<keyword evidence="2" id="KW-0732">Signal</keyword>
<dbReference type="Pfam" id="PF07589">
    <property type="entry name" value="PEP-CTERM"/>
    <property type="match status" value="1"/>
</dbReference>
<dbReference type="EMBL" id="JBHSMU010000008">
    <property type="protein sequence ID" value="MFC5459708.1"/>
    <property type="molecule type" value="Genomic_DNA"/>
</dbReference>
<evidence type="ECO:0000256" key="1">
    <source>
        <dbReference type="SAM" id="MobiDB-lite"/>
    </source>
</evidence>
<evidence type="ECO:0000256" key="2">
    <source>
        <dbReference type="SAM" id="SignalP"/>
    </source>
</evidence>
<name>A0ABW0L1P2_9BURK</name>
<organism evidence="4 5">
    <name type="scientific">Massilia niabensis</name>
    <dbReference type="NCBI Taxonomy" id="544910"/>
    <lineage>
        <taxon>Bacteria</taxon>
        <taxon>Pseudomonadati</taxon>
        <taxon>Pseudomonadota</taxon>
        <taxon>Betaproteobacteria</taxon>
        <taxon>Burkholderiales</taxon>
        <taxon>Oxalobacteraceae</taxon>
        <taxon>Telluria group</taxon>
        <taxon>Massilia</taxon>
    </lineage>
</organism>
<feature type="region of interest" description="Disordered" evidence="1">
    <location>
        <begin position="93"/>
        <end position="116"/>
    </location>
</feature>
<evidence type="ECO:0000313" key="4">
    <source>
        <dbReference type="EMBL" id="MFC5459708.1"/>
    </source>
</evidence>
<accession>A0ABW0L1P2</accession>
<dbReference type="Proteomes" id="UP001596050">
    <property type="component" value="Unassembled WGS sequence"/>
</dbReference>
<dbReference type="RefSeq" id="WP_379781812.1">
    <property type="nucleotide sequence ID" value="NZ_JBHSMU010000008.1"/>
</dbReference>
<dbReference type="InterPro" id="IPR013424">
    <property type="entry name" value="Ice-binding_C"/>
</dbReference>
<reference evidence="5" key="1">
    <citation type="journal article" date="2019" name="Int. J. Syst. Evol. Microbiol.">
        <title>The Global Catalogue of Microorganisms (GCM) 10K type strain sequencing project: providing services to taxonomists for standard genome sequencing and annotation.</title>
        <authorList>
            <consortium name="The Broad Institute Genomics Platform"/>
            <consortium name="The Broad Institute Genome Sequencing Center for Infectious Disease"/>
            <person name="Wu L."/>
            <person name="Ma J."/>
        </authorList>
    </citation>
    <scope>NUCLEOTIDE SEQUENCE [LARGE SCALE GENOMIC DNA]</scope>
    <source>
        <strain evidence="5">KACC 12649</strain>
    </source>
</reference>
<sequence length="386" mass="39262">MFKNTMQLAVLSAVTALATPGFAHAALITSTGDVGFTAKDTVTDSLNPGMAAHDAARKTNVLMHTTQLAAFDSKKGVLTGVNVALKSSYTHTTHVTTSGTSDGSNSSNSSATGTGTSAIQLVMPGKVTGASASRTLTDDCVGKQKSACILPGSSSTVASNLSVDAANLDAYAAAGPGATVNVDHVATSLTARTLTNTFNTNNVATTTTTADWTGTLNATYSYLQHAAQSFDASGSNVLSLDFGSVYLGDSVAERAFSVFNLASATLGNRVGLSMTSFSGSGDAGMFATNLSTFGKLNEGDSKDYSVSFLNGTVGKFGSTYEMVFADVAPDVAYAANTLGSGYKLTLNLVGEVLEKPAEPVEVPAPASLLLLGMGALAFGAARRRKA</sequence>
<proteinExistence type="predicted"/>
<evidence type="ECO:0000313" key="5">
    <source>
        <dbReference type="Proteomes" id="UP001596050"/>
    </source>
</evidence>
<evidence type="ECO:0000259" key="3">
    <source>
        <dbReference type="Pfam" id="PF07589"/>
    </source>
</evidence>
<feature type="chain" id="PRO_5045338372" evidence="2">
    <location>
        <begin position="26"/>
        <end position="386"/>
    </location>
</feature>